<evidence type="ECO:0000256" key="1">
    <source>
        <dbReference type="ARBA" id="ARBA00007118"/>
    </source>
</evidence>
<dbReference type="GO" id="GO:0016491">
    <property type="term" value="F:oxidoreductase activity"/>
    <property type="evidence" value="ECO:0007669"/>
    <property type="project" value="UniProtKB-KW"/>
</dbReference>
<keyword evidence="5" id="KW-1185">Reference proteome</keyword>
<evidence type="ECO:0000313" key="5">
    <source>
        <dbReference type="Proteomes" id="UP000193866"/>
    </source>
</evidence>
<reference evidence="4 5" key="1">
    <citation type="submission" date="2016-01" db="EMBL/GenBank/DDBJ databases">
        <title>The new phylogeny of the genus Mycobacterium.</title>
        <authorList>
            <person name="Tarcisio F."/>
            <person name="Conor M."/>
            <person name="Antonella G."/>
            <person name="Elisabetta G."/>
            <person name="Giulia F.S."/>
            <person name="Sara T."/>
            <person name="Anna F."/>
            <person name="Clotilde B."/>
            <person name="Roberto B."/>
            <person name="Veronica D.S."/>
            <person name="Fabio R."/>
            <person name="Monica P."/>
            <person name="Olivier J."/>
            <person name="Enrico T."/>
            <person name="Nicola S."/>
        </authorList>
    </citation>
    <scope>NUCLEOTIDE SEQUENCE [LARGE SCALE GENOMIC DNA]</scope>
    <source>
        <strain evidence="4 5">DSM 45394</strain>
    </source>
</reference>
<dbReference type="Pfam" id="PF00881">
    <property type="entry name" value="Nitroreductase"/>
    <property type="match status" value="1"/>
</dbReference>
<dbReference type="PANTHER" id="PTHR43673:SF10">
    <property type="entry name" value="NADH DEHYDROGENASE_NAD(P)H NITROREDUCTASE XCC3605-RELATED"/>
    <property type="match status" value="1"/>
</dbReference>
<keyword evidence="2" id="KW-0560">Oxidoreductase</keyword>
<dbReference type="InterPro" id="IPR029479">
    <property type="entry name" value="Nitroreductase"/>
</dbReference>
<protein>
    <submittedName>
        <fullName evidence="4">Nitroreductase</fullName>
    </submittedName>
</protein>
<accession>A0A1X1YRM7</accession>
<dbReference type="OrthoDB" id="3774920at2"/>
<evidence type="ECO:0000259" key="3">
    <source>
        <dbReference type="Pfam" id="PF00881"/>
    </source>
</evidence>
<dbReference type="Proteomes" id="UP000193866">
    <property type="component" value="Unassembled WGS sequence"/>
</dbReference>
<evidence type="ECO:0000256" key="2">
    <source>
        <dbReference type="ARBA" id="ARBA00023002"/>
    </source>
</evidence>
<sequence length="215" mass="24056">MNLNLSADEVLTTTRSVRKRLDLDKPVPREVLMECLEIALQAPTGSNAQGWQWMFVTDPVKKQAIADIYRANALPYLNRMKPDYGEGDVRSERMELVSGSARYLAENLQDVPVLMIPCLEGRVEEAPLGLSASFWASLFPAAWSYCLALRNRGLGSCWTTLHLLEDGEKQAAEVLGIPHEEYSQGGLFPIAYTKGTDFKPAKRLPAEQLAHFDTW</sequence>
<dbReference type="PANTHER" id="PTHR43673">
    <property type="entry name" value="NAD(P)H NITROREDUCTASE YDGI-RELATED"/>
    <property type="match status" value="1"/>
</dbReference>
<gene>
    <name evidence="4" type="ORF">AWC16_02555</name>
</gene>
<dbReference type="RefSeq" id="WP_085262977.1">
    <property type="nucleotide sequence ID" value="NZ_JACKVG010000012.1"/>
</dbReference>
<comment type="caution">
    <text evidence="4">The sequence shown here is derived from an EMBL/GenBank/DDBJ whole genome shotgun (WGS) entry which is preliminary data.</text>
</comment>
<comment type="similarity">
    <text evidence="1">Belongs to the nitroreductase family.</text>
</comment>
<dbReference type="InterPro" id="IPR000415">
    <property type="entry name" value="Nitroreductase-like"/>
</dbReference>
<evidence type="ECO:0000313" key="4">
    <source>
        <dbReference type="EMBL" id="ORW13670.1"/>
    </source>
</evidence>
<dbReference type="AlphaFoldDB" id="A0A1X1YRM7"/>
<dbReference type="STRING" id="1108812.AWC16_02555"/>
<dbReference type="CDD" id="cd02062">
    <property type="entry name" value="Nitro_FMN_reductase"/>
    <property type="match status" value="1"/>
</dbReference>
<name>A0A1X1YRM7_9MYCO</name>
<dbReference type="EMBL" id="LQPG01000007">
    <property type="protein sequence ID" value="ORW13670.1"/>
    <property type="molecule type" value="Genomic_DNA"/>
</dbReference>
<dbReference type="Gene3D" id="3.40.109.10">
    <property type="entry name" value="NADH Oxidase"/>
    <property type="match status" value="1"/>
</dbReference>
<dbReference type="SUPFAM" id="SSF55469">
    <property type="entry name" value="FMN-dependent nitroreductase-like"/>
    <property type="match status" value="1"/>
</dbReference>
<feature type="domain" description="Nitroreductase" evidence="3">
    <location>
        <begin position="13"/>
        <end position="190"/>
    </location>
</feature>
<organism evidence="4 5">
    <name type="scientific">Mycolicibacter longobardus</name>
    <dbReference type="NCBI Taxonomy" id="1108812"/>
    <lineage>
        <taxon>Bacteria</taxon>
        <taxon>Bacillati</taxon>
        <taxon>Actinomycetota</taxon>
        <taxon>Actinomycetes</taxon>
        <taxon>Mycobacteriales</taxon>
        <taxon>Mycobacteriaceae</taxon>
        <taxon>Mycolicibacter</taxon>
    </lineage>
</organism>
<proteinExistence type="inferred from homology"/>